<organism evidence="3 4">
    <name type="scientific">Hydrogenophaga bisanensis</name>
    <dbReference type="NCBI Taxonomy" id="439611"/>
    <lineage>
        <taxon>Bacteria</taxon>
        <taxon>Pseudomonadati</taxon>
        <taxon>Pseudomonadota</taxon>
        <taxon>Betaproteobacteria</taxon>
        <taxon>Burkholderiales</taxon>
        <taxon>Comamonadaceae</taxon>
        <taxon>Hydrogenophaga</taxon>
    </lineage>
</organism>
<dbReference type="Pfam" id="PF00497">
    <property type="entry name" value="SBP_bac_3"/>
    <property type="match status" value="1"/>
</dbReference>
<dbReference type="RefSeq" id="WP_382260080.1">
    <property type="nucleotide sequence ID" value="NZ_JBHTBX010000018.1"/>
</dbReference>
<feature type="domain" description="Solute-binding protein family 3/N-terminal" evidence="2">
    <location>
        <begin position="36"/>
        <end position="259"/>
    </location>
</feature>
<dbReference type="CDD" id="cd01007">
    <property type="entry name" value="PBP2_BvgS_HisK_like"/>
    <property type="match status" value="1"/>
</dbReference>
<evidence type="ECO:0000256" key="1">
    <source>
        <dbReference type="ARBA" id="ARBA00022729"/>
    </source>
</evidence>
<dbReference type="PANTHER" id="PTHR35936">
    <property type="entry name" value="MEMBRANE-BOUND LYTIC MUREIN TRANSGLYCOSYLASE F"/>
    <property type="match status" value="1"/>
</dbReference>
<evidence type="ECO:0000259" key="2">
    <source>
        <dbReference type="SMART" id="SM00062"/>
    </source>
</evidence>
<comment type="caution">
    <text evidence="3">The sequence shown here is derived from an EMBL/GenBank/DDBJ whole genome shotgun (WGS) entry which is preliminary data.</text>
</comment>
<sequence>MLTTLRIPTARRRLLLVLGAGLLSAGLLPARAEPQPLRLAVERDYAPFVFADADGQPQGLSIDMLSLVLAESGLTALAQPPQPLATLLEDLRSQRADLITSLRSTPERAEFLVFSRPYIEVPAILVLGAAVSAAEARKGLKALAGKPVAVGKGYGVEAPMRQRYPEIHWQAVEDDAAALRGVSEGRYTGAVADAASVAFLIRRDGFMDLQPAGRVGFDYPLSFALAKPHAALMPRIDQGIQSIAPAARQAVIDRWMGDLDLDAFDRQPRWLLWSGMTLMVVGATVTAWRWRQRGSPDRPPTEDDITRP</sequence>
<reference evidence="4" key="1">
    <citation type="journal article" date="2019" name="Int. J. Syst. Evol. Microbiol.">
        <title>The Global Catalogue of Microorganisms (GCM) 10K type strain sequencing project: providing services to taxonomists for standard genome sequencing and annotation.</title>
        <authorList>
            <consortium name="The Broad Institute Genomics Platform"/>
            <consortium name="The Broad Institute Genome Sequencing Center for Infectious Disease"/>
            <person name="Wu L."/>
            <person name="Ma J."/>
        </authorList>
    </citation>
    <scope>NUCLEOTIDE SEQUENCE [LARGE SCALE GENOMIC DNA]</scope>
    <source>
        <strain evidence="4">CCUG 54518</strain>
    </source>
</reference>
<keyword evidence="1" id="KW-0732">Signal</keyword>
<name>A0ABW2REC2_9BURK</name>
<dbReference type="Gene3D" id="3.40.190.10">
    <property type="entry name" value="Periplasmic binding protein-like II"/>
    <property type="match status" value="2"/>
</dbReference>
<protein>
    <submittedName>
        <fullName evidence="3">Transporter substrate-binding domain-containing protein</fullName>
    </submittedName>
</protein>
<evidence type="ECO:0000313" key="4">
    <source>
        <dbReference type="Proteomes" id="UP001596495"/>
    </source>
</evidence>
<dbReference type="SUPFAM" id="SSF53850">
    <property type="entry name" value="Periplasmic binding protein-like II"/>
    <property type="match status" value="1"/>
</dbReference>
<dbReference type="Proteomes" id="UP001596495">
    <property type="component" value="Unassembled WGS sequence"/>
</dbReference>
<dbReference type="SMART" id="SM00062">
    <property type="entry name" value="PBPb"/>
    <property type="match status" value="1"/>
</dbReference>
<dbReference type="EMBL" id="JBHTBX010000018">
    <property type="protein sequence ID" value="MFC7436443.1"/>
    <property type="molecule type" value="Genomic_DNA"/>
</dbReference>
<accession>A0ABW2REC2</accession>
<proteinExistence type="predicted"/>
<evidence type="ECO:0000313" key="3">
    <source>
        <dbReference type="EMBL" id="MFC7436443.1"/>
    </source>
</evidence>
<keyword evidence="4" id="KW-1185">Reference proteome</keyword>
<dbReference type="InterPro" id="IPR001638">
    <property type="entry name" value="Solute-binding_3/MltF_N"/>
</dbReference>
<gene>
    <name evidence="3" type="ORF">ACFQNJ_18200</name>
</gene>